<dbReference type="EMBL" id="CAMGYJ010000010">
    <property type="protein sequence ID" value="CAI0546607.1"/>
    <property type="molecule type" value="Genomic_DNA"/>
</dbReference>
<dbReference type="PANTHER" id="PTHR47969:SF9">
    <property type="entry name" value="KINESIN-LIKE PROTEIN"/>
    <property type="match status" value="1"/>
</dbReference>
<dbReference type="PANTHER" id="PTHR47969">
    <property type="entry name" value="CHROMOSOME-ASSOCIATED KINESIN KIF4A-RELATED"/>
    <property type="match status" value="1"/>
</dbReference>
<dbReference type="Proteomes" id="UP001154282">
    <property type="component" value="Unassembled WGS sequence"/>
</dbReference>
<dbReference type="SUPFAM" id="SSF47781">
    <property type="entry name" value="RuvA domain 2-like"/>
    <property type="match status" value="1"/>
</dbReference>
<sequence>MAAPTPDHLDRSAARTVPSLSGKVRVVAKIRNSTDSEVLPGMKAPAPWISVNKPNGDDSTRVSLTLGEKSGSSRECYEIGYCYKETEGNEEMFRREVQCLLSEVFNGRSVTVVACGARGSGKTHVIQGTAGDLGLAALSMAEILRMAEESNKFVGMSCYEIVQEHAYDLLEQKPQEVSVLKDGQGRVQLKGLSCVQVKSLSEFHKLYRRQSRTMRKPNQKITQLLPPRSTKGLIFYISSEADKLASAPVGKINFVELAGYEDAKRKSDVSNFGENAQINKSIHAFIKVAYSLHLNEIHVPYRESKLSRMLEDSLGGKSSILILTCLNPFSCQDSMNMLKLASRCCQSNTARIVVDSARKTDSTARSKVFASHRSRLPGSASSMRKQPTPSHFPTPGKKASGNASALKARKLFADKGHEKPNKVNASATVSRTDSSLPEETSSSIGLNTGISAQEEEEHTSNSIKDNVVLEASSLELENTPVPLEDALASLEVSMELAKEDEHVNMITLGTTTLPVVDEVGQSLDNITPATTTLSVVDEGQSLDKENDISLANDGGSPPISLRLKEISNNLKQLYTSTPKQLYTSTPLCTVMPPTNDIPPQDQFTAASAEPMTPECNIREVNKNLDIASLCSPWEKLNRSNCGVKNSVLTEYLKFFNTANKEDLKKLKGIGEKRATYIMEFREESPFKDVSYTVMSHSDLDELKDAAGLSAKQIKDMVSKDVLGGLFH</sequence>
<evidence type="ECO:0000313" key="6">
    <source>
        <dbReference type="EMBL" id="CAI0546607.1"/>
    </source>
</evidence>
<dbReference type="InterPro" id="IPR010994">
    <property type="entry name" value="RuvA_2-like"/>
</dbReference>
<dbReference type="InterPro" id="IPR036961">
    <property type="entry name" value="Kinesin_motor_dom_sf"/>
</dbReference>
<dbReference type="InterPro" id="IPR027640">
    <property type="entry name" value="Kinesin-like_fam"/>
</dbReference>
<dbReference type="GO" id="GO:0008017">
    <property type="term" value="F:microtubule binding"/>
    <property type="evidence" value="ECO:0007669"/>
    <property type="project" value="InterPro"/>
</dbReference>
<gene>
    <name evidence="6" type="ORF">LITE_LOCUS44037</name>
</gene>
<dbReference type="AlphaFoldDB" id="A0AAV0QQL1"/>
<feature type="compositionally biased region" description="Polar residues" evidence="4">
    <location>
        <begin position="379"/>
        <end position="391"/>
    </location>
</feature>
<dbReference type="GO" id="GO:0005524">
    <property type="term" value="F:ATP binding"/>
    <property type="evidence" value="ECO:0007669"/>
    <property type="project" value="UniProtKB-UniRule"/>
</dbReference>
<reference evidence="6" key="1">
    <citation type="submission" date="2022-08" db="EMBL/GenBank/DDBJ databases">
        <authorList>
            <person name="Gutierrez-Valencia J."/>
        </authorList>
    </citation>
    <scope>NUCLEOTIDE SEQUENCE</scope>
</reference>
<dbReference type="PRINTS" id="PR00380">
    <property type="entry name" value="KINESINHEAVY"/>
</dbReference>
<keyword evidence="2 3" id="KW-0505">Motor protein</keyword>
<dbReference type="GO" id="GO:0003777">
    <property type="term" value="F:microtubule motor activity"/>
    <property type="evidence" value="ECO:0007669"/>
    <property type="project" value="InterPro"/>
</dbReference>
<dbReference type="GO" id="GO:0005874">
    <property type="term" value="C:microtubule"/>
    <property type="evidence" value="ECO:0007669"/>
    <property type="project" value="UniProtKB-KW"/>
</dbReference>
<organism evidence="6 7">
    <name type="scientific">Linum tenue</name>
    <dbReference type="NCBI Taxonomy" id="586396"/>
    <lineage>
        <taxon>Eukaryota</taxon>
        <taxon>Viridiplantae</taxon>
        <taxon>Streptophyta</taxon>
        <taxon>Embryophyta</taxon>
        <taxon>Tracheophyta</taxon>
        <taxon>Spermatophyta</taxon>
        <taxon>Magnoliopsida</taxon>
        <taxon>eudicotyledons</taxon>
        <taxon>Gunneridae</taxon>
        <taxon>Pentapetalae</taxon>
        <taxon>rosids</taxon>
        <taxon>fabids</taxon>
        <taxon>Malpighiales</taxon>
        <taxon>Linaceae</taxon>
        <taxon>Linum</taxon>
    </lineage>
</organism>
<dbReference type="Pfam" id="PF00225">
    <property type="entry name" value="Kinesin"/>
    <property type="match status" value="1"/>
</dbReference>
<dbReference type="GO" id="GO:0007052">
    <property type="term" value="P:mitotic spindle organization"/>
    <property type="evidence" value="ECO:0007669"/>
    <property type="project" value="TreeGrafter"/>
</dbReference>
<dbReference type="Gene3D" id="1.10.150.280">
    <property type="entry name" value="AF1531-like domain"/>
    <property type="match status" value="1"/>
</dbReference>
<evidence type="ECO:0000256" key="2">
    <source>
        <dbReference type="ARBA" id="ARBA00023175"/>
    </source>
</evidence>
<feature type="domain" description="Kinesin motor" evidence="5">
    <location>
        <begin position="23"/>
        <end position="347"/>
    </location>
</feature>
<dbReference type="GO" id="GO:0005875">
    <property type="term" value="C:microtubule associated complex"/>
    <property type="evidence" value="ECO:0007669"/>
    <property type="project" value="TreeGrafter"/>
</dbReference>
<dbReference type="InterPro" id="IPR001752">
    <property type="entry name" value="Kinesin_motor_dom"/>
</dbReference>
<proteinExistence type="inferred from homology"/>
<feature type="compositionally biased region" description="Basic and acidic residues" evidence="4">
    <location>
        <begin position="411"/>
        <end position="421"/>
    </location>
</feature>
<dbReference type="InterPro" id="IPR027417">
    <property type="entry name" value="P-loop_NTPase"/>
</dbReference>
<protein>
    <recommendedName>
        <fullName evidence="5">Kinesin motor domain-containing protein</fullName>
    </recommendedName>
</protein>
<comment type="similarity">
    <text evidence="3">Belongs to the TRAFAC class myosin-kinesin ATPase superfamily. Kinesin family.</text>
</comment>
<keyword evidence="7" id="KW-1185">Reference proteome</keyword>
<evidence type="ECO:0000256" key="4">
    <source>
        <dbReference type="SAM" id="MobiDB-lite"/>
    </source>
</evidence>
<feature type="region of interest" description="Disordered" evidence="4">
    <location>
        <begin position="363"/>
        <end position="462"/>
    </location>
</feature>
<keyword evidence="3" id="KW-0547">Nucleotide-binding</keyword>
<evidence type="ECO:0000256" key="1">
    <source>
        <dbReference type="ARBA" id="ARBA00022701"/>
    </source>
</evidence>
<dbReference type="SUPFAM" id="SSF52540">
    <property type="entry name" value="P-loop containing nucleoside triphosphate hydrolases"/>
    <property type="match status" value="1"/>
</dbReference>
<dbReference type="Gene3D" id="3.40.850.10">
    <property type="entry name" value="Kinesin motor domain"/>
    <property type="match status" value="1"/>
</dbReference>
<evidence type="ECO:0000256" key="3">
    <source>
        <dbReference type="PROSITE-ProRule" id="PRU00283"/>
    </source>
</evidence>
<dbReference type="PROSITE" id="PS50067">
    <property type="entry name" value="KINESIN_MOTOR_2"/>
    <property type="match status" value="1"/>
</dbReference>
<feature type="compositionally biased region" description="Polar residues" evidence="4">
    <location>
        <begin position="423"/>
        <end position="451"/>
    </location>
</feature>
<dbReference type="GO" id="GO:0007018">
    <property type="term" value="P:microtubule-based movement"/>
    <property type="evidence" value="ECO:0007669"/>
    <property type="project" value="InterPro"/>
</dbReference>
<keyword evidence="3" id="KW-0067">ATP-binding</keyword>
<feature type="binding site" evidence="3">
    <location>
        <begin position="116"/>
        <end position="123"/>
    </location>
    <ligand>
        <name>ATP</name>
        <dbReference type="ChEBI" id="CHEBI:30616"/>
    </ligand>
</feature>
<dbReference type="GO" id="GO:0051231">
    <property type="term" value="P:spindle elongation"/>
    <property type="evidence" value="ECO:0007669"/>
    <property type="project" value="TreeGrafter"/>
</dbReference>
<evidence type="ECO:0000259" key="5">
    <source>
        <dbReference type="PROSITE" id="PS50067"/>
    </source>
</evidence>
<comment type="caution">
    <text evidence="6">The sequence shown here is derived from an EMBL/GenBank/DDBJ whole genome shotgun (WGS) entry which is preliminary data.</text>
</comment>
<name>A0AAV0QQL1_9ROSI</name>
<evidence type="ECO:0000313" key="7">
    <source>
        <dbReference type="Proteomes" id="UP001154282"/>
    </source>
</evidence>
<dbReference type="SMART" id="SM00129">
    <property type="entry name" value="KISc"/>
    <property type="match status" value="1"/>
</dbReference>
<keyword evidence="1" id="KW-0493">Microtubule</keyword>
<accession>A0AAV0QQL1</accession>